<dbReference type="Proteomes" id="UP000325434">
    <property type="component" value="Unassembled WGS sequence"/>
</dbReference>
<accession>A0A5N6H4P2</accession>
<organism evidence="1">
    <name type="scientific">Aspergillus flavus</name>
    <dbReference type="NCBI Taxonomy" id="5059"/>
    <lineage>
        <taxon>Eukaryota</taxon>
        <taxon>Fungi</taxon>
        <taxon>Dikarya</taxon>
        <taxon>Ascomycota</taxon>
        <taxon>Pezizomycotina</taxon>
        <taxon>Eurotiomycetes</taxon>
        <taxon>Eurotiomycetidae</taxon>
        <taxon>Eurotiales</taxon>
        <taxon>Aspergillaceae</taxon>
        <taxon>Aspergillus</taxon>
        <taxon>Aspergillus subgen. Circumdati</taxon>
    </lineage>
</organism>
<gene>
    <name evidence="1" type="ORF">BDV35DRAFT_346769</name>
</gene>
<protein>
    <submittedName>
        <fullName evidence="1">Uncharacterized protein</fullName>
    </submittedName>
</protein>
<proteinExistence type="predicted"/>
<evidence type="ECO:0000313" key="1">
    <source>
        <dbReference type="EMBL" id="KAB8248704.1"/>
    </source>
</evidence>
<dbReference type="AlphaFoldDB" id="A0A5N6H4P2"/>
<name>A0A5N6H4P2_ASPFL</name>
<sequence length="189" mass="21967">METVHQVIEHRLFLTMSRFHHLDKLGLGYSYAEYRLSTDQILYNKARQIPRDLQDTIELIRRSASHPALCSHTKPPHNRLSSPNSPPCPLSIIRMHQPKIKLYITSNVQLAQCLEVSGIIPVFWDRHVNPTNRPIHSLGNMIHQLHHQRQVLRVNEMFMTIIPVTKMQPEWDSRGDNLAETLHTSHNSL</sequence>
<reference evidence="1" key="1">
    <citation type="submission" date="2019-04" db="EMBL/GenBank/DDBJ databases">
        <title>Friends and foes A comparative genomics study of 23 Aspergillus species from section Flavi.</title>
        <authorList>
            <consortium name="DOE Joint Genome Institute"/>
            <person name="Kjaerbolling I."/>
            <person name="Vesth T."/>
            <person name="Frisvad J.C."/>
            <person name="Nybo J.L."/>
            <person name="Theobald S."/>
            <person name="Kildgaard S."/>
            <person name="Isbrandt T."/>
            <person name="Kuo A."/>
            <person name="Sato A."/>
            <person name="Lyhne E.K."/>
            <person name="Kogle M.E."/>
            <person name="Wiebenga A."/>
            <person name="Kun R.S."/>
            <person name="Lubbers R.J."/>
            <person name="Makela M.R."/>
            <person name="Barry K."/>
            <person name="Chovatia M."/>
            <person name="Clum A."/>
            <person name="Daum C."/>
            <person name="Haridas S."/>
            <person name="He G."/>
            <person name="LaButti K."/>
            <person name="Lipzen A."/>
            <person name="Mondo S."/>
            <person name="Riley R."/>
            <person name="Salamov A."/>
            <person name="Simmons B.A."/>
            <person name="Magnuson J.K."/>
            <person name="Henrissat B."/>
            <person name="Mortensen U.H."/>
            <person name="Larsen T.O."/>
            <person name="Devries R.P."/>
            <person name="Grigoriev I.V."/>
            <person name="Machida M."/>
            <person name="Baker S.E."/>
            <person name="Andersen M.R."/>
        </authorList>
    </citation>
    <scope>NUCLEOTIDE SEQUENCE [LARGE SCALE GENOMIC DNA]</scope>
    <source>
        <strain evidence="1">CBS 121.62</strain>
    </source>
</reference>
<dbReference type="EMBL" id="ML734577">
    <property type="protein sequence ID" value="KAB8248704.1"/>
    <property type="molecule type" value="Genomic_DNA"/>
</dbReference>